<keyword evidence="1" id="KW-1133">Transmembrane helix</keyword>
<feature type="transmembrane region" description="Helical" evidence="1">
    <location>
        <begin position="20"/>
        <end position="44"/>
    </location>
</feature>
<name>A0A561SER1_9ACTN</name>
<proteinExistence type="predicted"/>
<sequence>MVDSDVERTEERGQAAGPWWAELGTWGAVALIVLGGVAAVWVSFRLPGTPEELASGYYQAARVVAIGVVTVGVTLLGRRRARAAAVEDASE</sequence>
<dbReference type="EMBL" id="VIWT01000006">
    <property type="protein sequence ID" value="TWF73361.1"/>
    <property type="molecule type" value="Genomic_DNA"/>
</dbReference>
<evidence type="ECO:0000256" key="1">
    <source>
        <dbReference type="SAM" id="Phobius"/>
    </source>
</evidence>
<reference evidence="2 3" key="1">
    <citation type="submission" date="2019-06" db="EMBL/GenBank/DDBJ databases">
        <title>Sequencing the genomes of 1000 actinobacteria strains.</title>
        <authorList>
            <person name="Klenk H.-P."/>
        </authorList>
    </citation>
    <scope>NUCLEOTIDE SEQUENCE [LARGE SCALE GENOMIC DNA]</scope>
    <source>
        <strain evidence="2 3">DSM 44826</strain>
    </source>
</reference>
<comment type="caution">
    <text evidence="2">The sequence shown here is derived from an EMBL/GenBank/DDBJ whole genome shotgun (WGS) entry which is preliminary data.</text>
</comment>
<keyword evidence="1" id="KW-0472">Membrane</keyword>
<feature type="transmembrane region" description="Helical" evidence="1">
    <location>
        <begin position="56"/>
        <end position="76"/>
    </location>
</feature>
<evidence type="ECO:0000313" key="3">
    <source>
        <dbReference type="Proteomes" id="UP000317940"/>
    </source>
</evidence>
<dbReference type="AlphaFoldDB" id="A0A561SER1"/>
<organism evidence="2 3">
    <name type="scientific">Kitasatospora viridis</name>
    <dbReference type="NCBI Taxonomy" id="281105"/>
    <lineage>
        <taxon>Bacteria</taxon>
        <taxon>Bacillati</taxon>
        <taxon>Actinomycetota</taxon>
        <taxon>Actinomycetes</taxon>
        <taxon>Kitasatosporales</taxon>
        <taxon>Streptomycetaceae</taxon>
        <taxon>Kitasatospora</taxon>
    </lineage>
</organism>
<protein>
    <submittedName>
        <fullName evidence="2">Uncharacterized protein</fullName>
    </submittedName>
</protein>
<keyword evidence="3" id="KW-1185">Reference proteome</keyword>
<dbReference type="RefSeq" id="WP_145911301.1">
    <property type="nucleotide sequence ID" value="NZ_BAAAMZ010000049.1"/>
</dbReference>
<evidence type="ECO:0000313" key="2">
    <source>
        <dbReference type="EMBL" id="TWF73361.1"/>
    </source>
</evidence>
<dbReference type="Proteomes" id="UP000317940">
    <property type="component" value="Unassembled WGS sequence"/>
</dbReference>
<keyword evidence="1" id="KW-0812">Transmembrane</keyword>
<accession>A0A561SER1</accession>
<gene>
    <name evidence="2" type="ORF">FHX73_16512</name>
</gene>